<feature type="transmembrane region" description="Helical" evidence="1">
    <location>
        <begin position="46"/>
        <end position="65"/>
    </location>
</feature>
<proteinExistence type="predicted"/>
<dbReference type="Proteomes" id="UP000015106">
    <property type="component" value="Chromosome 5"/>
</dbReference>
<reference evidence="2" key="3">
    <citation type="submission" date="2022-06" db="UniProtKB">
        <authorList>
            <consortium name="EnsemblPlants"/>
        </authorList>
    </citation>
    <scope>IDENTIFICATION</scope>
</reference>
<accession>A0A8R7QE28</accession>
<sequence length="187" mass="21254">MWSLKTHGYADSYCLTNVYLQIFFNCMKKLQLGVDLFFLPRHSTSMHLFSVYLCCAFLVLIVVYLHPTKLSYRRCCGSFGKHALYSMVWHLQDAISGHGSTVAASSFTEDLFIPTEIRGYDYVIGDVRKGDQQGEDCMKNSCYQLGLDAPRKNTSKQERRAEFRACSAPSMHQGKYIRGKGITCSAR</sequence>
<reference evidence="3" key="1">
    <citation type="journal article" date="2013" name="Nature">
        <title>Draft genome of the wheat A-genome progenitor Triticum urartu.</title>
        <authorList>
            <person name="Ling H.Q."/>
            <person name="Zhao S."/>
            <person name="Liu D."/>
            <person name="Wang J."/>
            <person name="Sun H."/>
            <person name="Zhang C."/>
            <person name="Fan H."/>
            <person name="Li D."/>
            <person name="Dong L."/>
            <person name="Tao Y."/>
            <person name="Gao C."/>
            <person name="Wu H."/>
            <person name="Li Y."/>
            <person name="Cui Y."/>
            <person name="Guo X."/>
            <person name="Zheng S."/>
            <person name="Wang B."/>
            <person name="Yu K."/>
            <person name="Liang Q."/>
            <person name="Yang W."/>
            <person name="Lou X."/>
            <person name="Chen J."/>
            <person name="Feng M."/>
            <person name="Jian J."/>
            <person name="Zhang X."/>
            <person name="Luo G."/>
            <person name="Jiang Y."/>
            <person name="Liu J."/>
            <person name="Wang Z."/>
            <person name="Sha Y."/>
            <person name="Zhang B."/>
            <person name="Wu H."/>
            <person name="Tang D."/>
            <person name="Shen Q."/>
            <person name="Xue P."/>
            <person name="Zou S."/>
            <person name="Wang X."/>
            <person name="Liu X."/>
            <person name="Wang F."/>
            <person name="Yang Y."/>
            <person name="An X."/>
            <person name="Dong Z."/>
            <person name="Zhang K."/>
            <person name="Zhang X."/>
            <person name="Luo M.C."/>
            <person name="Dvorak J."/>
            <person name="Tong Y."/>
            <person name="Wang J."/>
            <person name="Yang H."/>
            <person name="Li Z."/>
            <person name="Wang D."/>
            <person name="Zhang A."/>
            <person name="Wang J."/>
        </authorList>
    </citation>
    <scope>NUCLEOTIDE SEQUENCE</scope>
    <source>
        <strain evidence="3">cv. G1812</strain>
    </source>
</reference>
<keyword evidence="1" id="KW-1133">Transmembrane helix</keyword>
<evidence type="ECO:0000313" key="2">
    <source>
        <dbReference type="EnsemblPlants" id="TuG1812G0500003272.01.T01"/>
    </source>
</evidence>
<keyword evidence="1" id="KW-0812">Transmembrane</keyword>
<evidence type="ECO:0000313" key="3">
    <source>
        <dbReference type="Proteomes" id="UP000015106"/>
    </source>
</evidence>
<gene>
    <name evidence="2" type="primary">LOC125509989</name>
</gene>
<evidence type="ECO:0000256" key="1">
    <source>
        <dbReference type="SAM" id="Phobius"/>
    </source>
</evidence>
<dbReference type="AlphaFoldDB" id="A0A8R7QE28"/>
<dbReference type="EnsemblPlants" id="TuG1812G0500003272.01.T01">
    <property type="protein sequence ID" value="TuG1812G0500003272.01.T01"/>
    <property type="gene ID" value="TuG1812G0500003272.01"/>
</dbReference>
<keyword evidence="1" id="KW-0472">Membrane</keyword>
<protein>
    <submittedName>
        <fullName evidence="2">Uncharacterized protein</fullName>
    </submittedName>
</protein>
<dbReference type="Gramene" id="TuG1812G0500003272.01.T01">
    <property type="protein sequence ID" value="TuG1812G0500003272.01.T01"/>
    <property type="gene ID" value="TuG1812G0500003272.01"/>
</dbReference>
<organism evidence="2 3">
    <name type="scientific">Triticum urartu</name>
    <name type="common">Red wild einkorn</name>
    <name type="synonym">Crithodium urartu</name>
    <dbReference type="NCBI Taxonomy" id="4572"/>
    <lineage>
        <taxon>Eukaryota</taxon>
        <taxon>Viridiplantae</taxon>
        <taxon>Streptophyta</taxon>
        <taxon>Embryophyta</taxon>
        <taxon>Tracheophyta</taxon>
        <taxon>Spermatophyta</taxon>
        <taxon>Magnoliopsida</taxon>
        <taxon>Liliopsida</taxon>
        <taxon>Poales</taxon>
        <taxon>Poaceae</taxon>
        <taxon>BOP clade</taxon>
        <taxon>Pooideae</taxon>
        <taxon>Triticodae</taxon>
        <taxon>Triticeae</taxon>
        <taxon>Triticinae</taxon>
        <taxon>Triticum</taxon>
    </lineage>
</organism>
<name>A0A8R7QE28_TRIUA</name>
<reference evidence="2" key="2">
    <citation type="submission" date="2018-03" db="EMBL/GenBank/DDBJ databases">
        <title>The Triticum urartu genome reveals the dynamic nature of wheat genome evolution.</title>
        <authorList>
            <person name="Ling H."/>
            <person name="Ma B."/>
            <person name="Shi X."/>
            <person name="Liu H."/>
            <person name="Dong L."/>
            <person name="Sun H."/>
            <person name="Cao Y."/>
            <person name="Gao Q."/>
            <person name="Zheng S."/>
            <person name="Li Y."/>
            <person name="Yu Y."/>
            <person name="Du H."/>
            <person name="Qi M."/>
            <person name="Li Y."/>
            <person name="Yu H."/>
            <person name="Cui Y."/>
            <person name="Wang N."/>
            <person name="Chen C."/>
            <person name="Wu H."/>
            <person name="Zhao Y."/>
            <person name="Zhang J."/>
            <person name="Li Y."/>
            <person name="Zhou W."/>
            <person name="Zhang B."/>
            <person name="Hu W."/>
            <person name="Eijk M."/>
            <person name="Tang J."/>
            <person name="Witsenboer H."/>
            <person name="Zhao S."/>
            <person name="Li Z."/>
            <person name="Zhang A."/>
            <person name="Wang D."/>
            <person name="Liang C."/>
        </authorList>
    </citation>
    <scope>NUCLEOTIDE SEQUENCE [LARGE SCALE GENOMIC DNA]</scope>
    <source>
        <strain evidence="2">cv. G1812</strain>
    </source>
</reference>
<keyword evidence="3" id="KW-1185">Reference proteome</keyword>